<dbReference type="SUPFAM" id="SSF54427">
    <property type="entry name" value="NTF2-like"/>
    <property type="match status" value="1"/>
</dbReference>
<dbReference type="RefSeq" id="WP_272424654.1">
    <property type="nucleotide sequence ID" value="NZ_JAGTJJ010000017.1"/>
</dbReference>
<evidence type="ECO:0000313" key="3">
    <source>
        <dbReference type="Proteomes" id="UP001151081"/>
    </source>
</evidence>
<evidence type="ECO:0000259" key="1">
    <source>
        <dbReference type="Pfam" id="PF12680"/>
    </source>
</evidence>
<dbReference type="InterPro" id="IPR037401">
    <property type="entry name" value="SnoaL-like"/>
</dbReference>
<keyword evidence="3" id="KW-1185">Reference proteome</keyword>
<sequence length="145" mass="16266">MNTTAIHPNVRMLRTLYANLARIGEFVTDDMILHKADRAFFRDAMAGRVVGREAAVAHERELIALTGNTLVMDVEHITANDHFGAVFGILRAHRDGAKLAVPFCGVWRFRDGRITEHWENAYDVVTVQAFLCGNEISSAFVHNED</sequence>
<dbReference type="Pfam" id="PF12680">
    <property type="entry name" value="SnoaL_2"/>
    <property type="match status" value="1"/>
</dbReference>
<dbReference type="Proteomes" id="UP001151081">
    <property type="component" value="Unassembled WGS sequence"/>
</dbReference>
<organism evidence="2 3">
    <name type="scientific">Polyangium jinanense</name>
    <dbReference type="NCBI Taxonomy" id="2829994"/>
    <lineage>
        <taxon>Bacteria</taxon>
        <taxon>Pseudomonadati</taxon>
        <taxon>Myxococcota</taxon>
        <taxon>Polyangia</taxon>
        <taxon>Polyangiales</taxon>
        <taxon>Polyangiaceae</taxon>
        <taxon>Polyangium</taxon>
    </lineage>
</organism>
<accession>A0A9X4AT81</accession>
<evidence type="ECO:0000313" key="2">
    <source>
        <dbReference type="EMBL" id="MDC3983963.1"/>
    </source>
</evidence>
<gene>
    <name evidence="2" type="ORF">KEG57_25870</name>
</gene>
<proteinExistence type="predicted"/>
<comment type="caution">
    <text evidence="2">The sequence shown here is derived from an EMBL/GenBank/DDBJ whole genome shotgun (WGS) entry which is preliminary data.</text>
</comment>
<name>A0A9X4AT81_9BACT</name>
<dbReference type="InterPro" id="IPR032710">
    <property type="entry name" value="NTF2-like_dom_sf"/>
</dbReference>
<reference evidence="2 3" key="1">
    <citation type="submission" date="2021-04" db="EMBL/GenBank/DDBJ databases">
        <title>Genome analysis of Polyangium sp.</title>
        <authorList>
            <person name="Li Y."/>
            <person name="Wang J."/>
        </authorList>
    </citation>
    <scope>NUCLEOTIDE SEQUENCE [LARGE SCALE GENOMIC DNA]</scope>
    <source>
        <strain evidence="2 3">SDU14</strain>
    </source>
</reference>
<dbReference type="Gene3D" id="3.10.450.50">
    <property type="match status" value="1"/>
</dbReference>
<protein>
    <submittedName>
        <fullName evidence="2">Nuclear transport factor 2 family protein</fullName>
    </submittedName>
</protein>
<dbReference type="EMBL" id="JAGTJJ010000017">
    <property type="protein sequence ID" value="MDC3983963.1"/>
    <property type="molecule type" value="Genomic_DNA"/>
</dbReference>
<dbReference type="AlphaFoldDB" id="A0A9X4AT81"/>
<feature type="domain" description="SnoaL-like" evidence="1">
    <location>
        <begin position="19"/>
        <end position="117"/>
    </location>
</feature>